<dbReference type="GO" id="GO:0046654">
    <property type="term" value="P:tetrahydrofolate biosynthetic process"/>
    <property type="evidence" value="ECO:0007669"/>
    <property type="project" value="UniProtKB-UniRule"/>
</dbReference>
<dbReference type="EC" id="4.1.2.25" evidence="9"/>
<dbReference type="EC" id="2.7.6.3" evidence="9"/>
<evidence type="ECO:0000313" key="12">
    <source>
        <dbReference type="Proteomes" id="UP000886857"/>
    </source>
</evidence>
<keyword evidence="5" id="KW-0547">Nucleotide-binding</keyword>
<protein>
    <recommendedName>
        <fullName evidence="9">Bifunctional folate synthesis protein</fullName>
    </recommendedName>
    <domain>
        <recommendedName>
            <fullName evidence="9">Dihydroneopterin aldolase</fullName>
            <shortName evidence="9">DHNA</shortName>
            <ecNumber evidence="9">4.1.2.25</ecNumber>
        </recommendedName>
        <alternativeName>
            <fullName evidence="9">7,8-dihydroneopterin aldolase</fullName>
        </alternativeName>
    </domain>
    <domain>
        <recommendedName>
            <fullName evidence="9">2-amino-4-hydroxy-6-hydroxymethyldihydropteridine pyrophosphokinase</fullName>
            <ecNumber evidence="9">2.7.6.3</ecNumber>
        </recommendedName>
        <alternativeName>
            <fullName evidence="9">6-hydroxymethyl-7,8-dihydropterin pyrophosphokinase</fullName>
            <shortName evidence="9">PPPK</shortName>
        </alternativeName>
        <alternativeName>
            <fullName evidence="9">7,8-dihydro-6-hydroxymethylpterin pyrophosphokinase</fullName>
            <shortName evidence="9">HPPK</shortName>
        </alternativeName>
    </domain>
</protein>
<evidence type="ECO:0000256" key="5">
    <source>
        <dbReference type="ARBA" id="ARBA00022741"/>
    </source>
</evidence>
<comment type="catalytic activity">
    <reaction evidence="9">
        <text>7,8-dihydroneopterin = 6-hydroxymethyl-7,8-dihydropterin + glycolaldehyde</text>
        <dbReference type="Rhea" id="RHEA:10540"/>
        <dbReference type="ChEBI" id="CHEBI:17001"/>
        <dbReference type="ChEBI" id="CHEBI:17071"/>
        <dbReference type="ChEBI" id="CHEBI:44841"/>
        <dbReference type="EC" id="4.1.2.25"/>
    </reaction>
</comment>
<dbReference type="InterPro" id="IPR006156">
    <property type="entry name" value="Dihydroneopterin_aldolase"/>
</dbReference>
<comment type="catalytic activity">
    <reaction evidence="1">
        <text>6-hydroxymethyl-7,8-dihydropterin + ATP = (7,8-dihydropterin-6-yl)methyl diphosphate + AMP + H(+)</text>
        <dbReference type="Rhea" id="RHEA:11412"/>
        <dbReference type="ChEBI" id="CHEBI:15378"/>
        <dbReference type="ChEBI" id="CHEBI:30616"/>
        <dbReference type="ChEBI" id="CHEBI:44841"/>
        <dbReference type="ChEBI" id="CHEBI:72950"/>
        <dbReference type="ChEBI" id="CHEBI:456215"/>
        <dbReference type="EC" id="2.7.6.3"/>
    </reaction>
</comment>
<dbReference type="GO" id="GO:0004150">
    <property type="term" value="F:dihydroneopterin aldolase activity"/>
    <property type="evidence" value="ECO:0007669"/>
    <property type="project" value="UniProtKB-UniRule"/>
</dbReference>
<dbReference type="NCBIfam" id="TIGR01498">
    <property type="entry name" value="folK"/>
    <property type="match status" value="1"/>
</dbReference>
<organism evidence="11 12">
    <name type="scientific">Candidatus Limadaptatus stercoripullorum</name>
    <dbReference type="NCBI Taxonomy" id="2840846"/>
    <lineage>
        <taxon>Bacteria</taxon>
        <taxon>Bacillati</taxon>
        <taxon>Bacillota</taxon>
        <taxon>Clostridia</taxon>
        <taxon>Eubacteriales</taxon>
        <taxon>Candidatus Limadaptatus</taxon>
    </lineage>
</organism>
<comment type="pathway">
    <text evidence="2">Cofactor biosynthesis; tetrahydrofolate biosynthesis; 2-amino-4-hydroxy-6-hydroxymethyl-7,8-dihydropteridine diphosphate from 7,8-dihydroneopterin triphosphate: step 4/4.</text>
</comment>
<dbReference type="GO" id="GO:0003848">
    <property type="term" value="F:2-amino-4-hydroxy-6-hydroxymethyldihydropteridine diphosphokinase activity"/>
    <property type="evidence" value="ECO:0007669"/>
    <property type="project" value="UniProtKB-EC"/>
</dbReference>
<evidence type="ECO:0000256" key="6">
    <source>
        <dbReference type="ARBA" id="ARBA00022777"/>
    </source>
</evidence>
<dbReference type="SUPFAM" id="SSF55083">
    <property type="entry name" value="6-hydroxymethyl-7,8-dihydropterin pyrophosphokinase, HPPK"/>
    <property type="match status" value="1"/>
</dbReference>
<accession>A0A9D1N9U3</accession>
<evidence type="ECO:0000256" key="9">
    <source>
        <dbReference type="RuleBase" id="RU362079"/>
    </source>
</evidence>
<dbReference type="Pfam" id="PF01288">
    <property type="entry name" value="HPPK"/>
    <property type="match status" value="1"/>
</dbReference>
<dbReference type="Gene3D" id="3.30.1130.10">
    <property type="match status" value="1"/>
</dbReference>
<dbReference type="NCBIfam" id="TIGR00526">
    <property type="entry name" value="folB_dom"/>
    <property type="match status" value="1"/>
</dbReference>
<reference evidence="11" key="2">
    <citation type="journal article" date="2021" name="PeerJ">
        <title>Extensive microbial diversity within the chicken gut microbiome revealed by metagenomics and culture.</title>
        <authorList>
            <person name="Gilroy R."/>
            <person name="Ravi A."/>
            <person name="Getino M."/>
            <person name="Pursley I."/>
            <person name="Horton D.L."/>
            <person name="Alikhan N.F."/>
            <person name="Baker D."/>
            <person name="Gharbi K."/>
            <person name="Hall N."/>
            <person name="Watson M."/>
            <person name="Adriaenssens E.M."/>
            <person name="Foster-Nyarko E."/>
            <person name="Jarju S."/>
            <person name="Secka A."/>
            <person name="Antonio M."/>
            <person name="Oren A."/>
            <person name="Chaudhuri R.R."/>
            <person name="La Ragione R."/>
            <person name="Hildebrand F."/>
            <person name="Pallen M.J."/>
        </authorList>
    </citation>
    <scope>NUCLEOTIDE SEQUENCE</scope>
    <source>
        <strain evidence="11">10406</strain>
    </source>
</reference>
<keyword evidence="8 9" id="KW-0289">Folate biosynthesis</keyword>
<evidence type="ECO:0000256" key="3">
    <source>
        <dbReference type="ARBA" id="ARBA00009640"/>
    </source>
</evidence>
<dbReference type="InterPro" id="IPR000550">
    <property type="entry name" value="Hppk"/>
</dbReference>
<evidence type="ECO:0000313" key="11">
    <source>
        <dbReference type="EMBL" id="HIU98894.1"/>
    </source>
</evidence>
<evidence type="ECO:0000256" key="7">
    <source>
        <dbReference type="ARBA" id="ARBA00022840"/>
    </source>
</evidence>
<reference evidence="11" key="1">
    <citation type="submission" date="2020-10" db="EMBL/GenBank/DDBJ databases">
        <authorList>
            <person name="Gilroy R."/>
        </authorList>
    </citation>
    <scope>NUCLEOTIDE SEQUENCE</scope>
    <source>
        <strain evidence="11">10406</strain>
    </source>
</reference>
<dbReference type="SMART" id="SM00905">
    <property type="entry name" value="FolB"/>
    <property type="match status" value="1"/>
</dbReference>
<keyword evidence="4 11" id="KW-0808">Transferase</keyword>
<dbReference type="GO" id="GO:0005524">
    <property type="term" value="F:ATP binding"/>
    <property type="evidence" value="ECO:0007669"/>
    <property type="project" value="UniProtKB-KW"/>
</dbReference>
<comment type="function">
    <text evidence="9">Catalyzes the conversion of 7,8-dihydroneopterin to 6-hydroxymethyl-7,8-dihydropterin.</text>
</comment>
<dbReference type="GO" id="GO:0016301">
    <property type="term" value="F:kinase activity"/>
    <property type="evidence" value="ECO:0007669"/>
    <property type="project" value="UniProtKB-KW"/>
</dbReference>
<dbReference type="GO" id="GO:0046656">
    <property type="term" value="P:folic acid biosynthetic process"/>
    <property type="evidence" value="ECO:0007669"/>
    <property type="project" value="UniProtKB-UniRule"/>
</dbReference>
<keyword evidence="7" id="KW-0067">ATP-binding</keyword>
<dbReference type="Gene3D" id="3.30.70.560">
    <property type="entry name" value="7,8-Dihydro-6-hydroxymethylpterin-pyrophosphokinase HPPK"/>
    <property type="match status" value="1"/>
</dbReference>
<gene>
    <name evidence="11" type="primary">folK</name>
    <name evidence="11" type="ORF">IAC73_03520</name>
</gene>
<evidence type="ECO:0000256" key="1">
    <source>
        <dbReference type="ARBA" id="ARBA00000198"/>
    </source>
</evidence>
<dbReference type="SUPFAM" id="SSF55620">
    <property type="entry name" value="Tetrahydrobiopterin biosynthesis enzymes-like"/>
    <property type="match status" value="1"/>
</dbReference>
<dbReference type="Proteomes" id="UP000886857">
    <property type="component" value="Unassembled WGS sequence"/>
</dbReference>
<comment type="similarity">
    <text evidence="9">Belongs to the DHNA family.</text>
</comment>
<sequence>MSVNGHILIDGYELTGCHGVNPEEKVEPQRFVFSAQLDFDLTEAAETDDVDKTVSYAAVCKVIKAFFGESSRDLVETLALGAARRIMLAFPRLVRAAVTVAKPDAPMKGKFDSVGVTAEVKRSVAYVGMGSSLGDRHAYLDKAKELIREDPLVLSVRESARTETAPYGGAAKNAFINSALRVETLHTPEGLLGLLMRVERECGRTREVHWGDRTLDLDLLLFGDEVRSEGDLILPHPEMTRREFVLAPLADIAPHAVHPLCGKRVSELLSELLPERRG</sequence>
<dbReference type="CDD" id="cd00483">
    <property type="entry name" value="HPPK"/>
    <property type="match status" value="1"/>
</dbReference>
<proteinExistence type="inferred from homology"/>
<evidence type="ECO:0000259" key="10">
    <source>
        <dbReference type="SMART" id="SM00905"/>
    </source>
</evidence>
<feature type="domain" description="Dihydroneopterin aldolase/epimerase" evidence="10">
    <location>
        <begin position="7"/>
        <end position="120"/>
    </location>
</feature>
<dbReference type="EMBL" id="DVOE01000052">
    <property type="protein sequence ID" value="HIU98894.1"/>
    <property type="molecule type" value="Genomic_DNA"/>
</dbReference>
<keyword evidence="9" id="KW-0456">Lyase</keyword>
<evidence type="ECO:0000256" key="2">
    <source>
        <dbReference type="ARBA" id="ARBA00005051"/>
    </source>
</evidence>
<keyword evidence="6" id="KW-0418">Kinase</keyword>
<dbReference type="NCBIfam" id="TIGR00525">
    <property type="entry name" value="folB"/>
    <property type="match status" value="1"/>
</dbReference>
<dbReference type="InterPro" id="IPR035907">
    <property type="entry name" value="Hppk_sf"/>
</dbReference>
<dbReference type="PANTHER" id="PTHR43071">
    <property type="entry name" value="2-AMINO-4-HYDROXY-6-HYDROXYMETHYLDIHYDROPTERIDINE PYROPHOSPHOKINASE"/>
    <property type="match status" value="1"/>
</dbReference>
<dbReference type="AlphaFoldDB" id="A0A9D1N9U3"/>
<comment type="similarity">
    <text evidence="3">In the N-terminal section; belongs to the DHNA family.</text>
</comment>
<evidence type="ECO:0000256" key="8">
    <source>
        <dbReference type="ARBA" id="ARBA00022909"/>
    </source>
</evidence>
<comment type="caution">
    <text evidence="11">The sequence shown here is derived from an EMBL/GenBank/DDBJ whole genome shotgun (WGS) entry which is preliminary data.</text>
</comment>
<dbReference type="InterPro" id="IPR006157">
    <property type="entry name" value="FolB_dom"/>
</dbReference>
<dbReference type="CDD" id="cd00534">
    <property type="entry name" value="DHNA_DHNTPE"/>
    <property type="match status" value="1"/>
</dbReference>
<dbReference type="Pfam" id="PF02152">
    <property type="entry name" value="FolB"/>
    <property type="match status" value="1"/>
</dbReference>
<name>A0A9D1N9U3_9FIRM</name>
<dbReference type="PANTHER" id="PTHR43071:SF1">
    <property type="entry name" value="2-AMINO-4-HYDROXY-6-HYDROXYMETHYLDIHYDROPTERIDINE PYROPHOSPHOKINASE"/>
    <property type="match status" value="1"/>
</dbReference>
<dbReference type="InterPro" id="IPR043133">
    <property type="entry name" value="GTP-CH-I_C/QueF"/>
</dbReference>
<comment type="pathway">
    <text evidence="9">Cofactor biosynthesis; tetrahydrofolate biosynthesis; 2-amino-4-hydroxy-6-hydroxymethyl-7,8-dihydropteridine diphosphate from 7,8-dihydroneopterin triphosphate: step 3/4.</text>
</comment>
<evidence type="ECO:0000256" key="4">
    <source>
        <dbReference type="ARBA" id="ARBA00022679"/>
    </source>
</evidence>